<evidence type="ECO:0000313" key="2">
    <source>
        <dbReference type="Proteomes" id="UP000580250"/>
    </source>
</evidence>
<sequence>MFLRVDSLIDKDLEDCISVGIGELNFLYYLINIKKMVAKEEFNLTDKLTNINEQLDIIRTTHQDIFSTLIAKNLEFLKRYEKIEEKQEIGKLMYDILIPVSDENLENEYVRCPEDDKDITYKEETQLIREYLTEPKDVHIKLINASSLALHYEIKIKEIIKPFKDSKLRTKIIADLLRILKIKDPKEKLCRLYFILDGDIKKLLNYEDYHEWSDYLKEFELKLYASGPTLESTMYSKENIDINDNRYNFLV</sequence>
<proteinExistence type="predicted"/>
<comment type="caution">
    <text evidence="1">The sequence shown here is derived from an EMBL/GenBank/DDBJ whole genome shotgun (WGS) entry which is preliminary data.</text>
</comment>
<gene>
    <name evidence="1" type="ORF">MENT_LOCUS16377</name>
</gene>
<dbReference type="Proteomes" id="UP000580250">
    <property type="component" value="Unassembled WGS sequence"/>
</dbReference>
<organism evidence="1 2">
    <name type="scientific">Meloidogyne enterolobii</name>
    <name type="common">Root-knot nematode worm</name>
    <name type="synonym">Meloidogyne mayaguensis</name>
    <dbReference type="NCBI Taxonomy" id="390850"/>
    <lineage>
        <taxon>Eukaryota</taxon>
        <taxon>Metazoa</taxon>
        <taxon>Ecdysozoa</taxon>
        <taxon>Nematoda</taxon>
        <taxon>Chromadorea</taxon>
        <taxon>Rhabditida</taxon>
        <taxon>Tylenchina</taxon>
        <taxon>Tylenchomorpha</taxon>
        <taxon>Tylenchoidea</taxon>
        <taxon>Meloidogynidae</taxon>
        <taxon>Meloidogyninae</taxon>
        <taxon>Meloidogyne</taxon>
    </lineage>
</organism>
<dbReference type="EMBL" id="CAJEWN010000101">
    <property type="protein sequence ID" value="CAD2164074.1"/>
    <property type="molecule type" value="Genomic_DNA"/>
</dbReference>
<dbReference type="AlphaFoldDB" id="A0A6V7USU3"/>
<reference evidence="1 2" key="1">
    <citation type="submission" date="2020-08" db="EMBL/GenBank/DDBJ databases">
        <authorList>
            <person name="Koutsovoulos G."/>
            <person name="Danchin GJ E."/>
        </authorList>
    </citation>
    <scope>NUCLEOTIDE SEQUENCE [LARGE SCALE GENOMIC DNA]</scope>
</reference>
<name>A0A6V7USU3_MELEN</name>
<accession>A0A6V7USU3</accession>
<protein>
    <submittedName>
        <fullName evidence="1">Uncharacterized protein</fullName>
    </submittedName>
</protein>
<evidence type="ECO:0000313" key="1">
    <source>
        <dbReference type="EMBL" id="CAD2164074.1"/>
    </source>
</evidence>